<name>A0A061ACU4_9MOLU</name>
<reference evidence="3" key="1">
    <citation type="submission" date="2014-05" db="EMBL/GenBank/DDBJ databases">
        <authorList>
            <person name="Kube M."/>
        </authorList>
    </citation>
    <scope>NUCLEOTIDE SEQUENCE [LARGE SCALE GENOMIC DNA]</scope>
</reference>
<comment type="similarity">
    <text evidence="1">Belongs to the UPF0161 family.</text>
</comment>
<keyword evidence="3" id="KW-1185">Reference proteome</keyword>
<proteinExistence type="inferred from homology"/>
<dbReference type="RefSeq" id="WP_045749654.1">
    <property type="nucleotide sequence ID" value="NZ_FUZK01000001.1"/>
</dbReference>
<dbReference type="InParanoid" id="A0A061ACU4"/>
<dbReference type="InterPro" id="IPR002696">
    <property type="entry name" value="Membr_insert_effic_factor_YidD"/>
</dbReference>
<dbReference type="PANTHER" id="PTHR33383">
    <property type="entry name" value="MEMBRANE PROTEIN INSERTION EFFICIENCY FACTOR-RELATED"/>
    <property type="match status" value="1"/>
</dbReference>
<evidence type="ECO:0000256" key="1">
    <source>
        <dbReference type="HAMAP-Rule" id="MF_00386"/>
    </source>
</evidence>
<dbReference type="HAMAP" id="MF_00386">
    <property type="entry name" value="UPF0161_YidD"/>
    <property type="match status" value="1"/>
</dbReference>
<dbReference type="PATRIC" id="fig|35623.3.peg.1136"/>
<dbReference type="Proteomes" id="UP000032434">
    <property type="component" value="Chromosome 1"/>
</dbReference>
<dbReference type="PANTHER" id="PTHR33383:SF1">
    <property type="entry name" value="MEMBRANE PROTEIN INSERTION EFFICIENCY FACTOR-RELATED"/>
    <property type="match status" value="1"/>
</dbReference>
<keyword evidence="1" id="KW-1003">Cell membrane</keyword>
<dbReference type="Pfam" id="PF01809">
    <property type="entry name" value="YidD"/>
    <property type="match status" value="1"/>
</dbReference>
<evidence type="ECO:0000313" key="2">
    <source>
        <dbReference type="EMBL" id="CDR31209.1"/>
    </source>
</evidence>
<keyword evidence="1" id="KW-0472">Membrane</keyword>
<dbReference type="STRING" id="35623.Aocu_11360"/>
<organism evidence="2 3">
    <name type="scientific">Acholeplasma oculi</name>
    <dbReference type="NCBI Taxonomy" id="35623"/>
    <lineage>
        <taxon>Bacteria</taxon>
        <taxon>Bacillati</taxon>
        <taxon>Mycoplasmatota</taxon>
        <taxon>Mollicutes</taxon>
        <taxon>Acholeplasmatales</taxon>
        <taxon>Acholeplasmataceae</taxon>
        <taxon>Acholeplasma</taxon>
    </lineage>
</organism>
<dbReference type="SMART" id="SM01234">
    <property type="entry name" value="Haemolytic"/>
    <property type="match status" value="1"/>
</dbReference>
<dbReference type="FunCoup" id="A0A061ACU4">
    <property type="interactions" value="179"/>
</dbReference>
<dbReference type="NCBIfam" id="TIGR00278">
    <property type="entry name" value="membrane protein insertion efficiency factor YidD"/>
    <property type="match status" value="1"/>
</dbReference>
<dbReference type="HOGENOM" id="CLU_144811_6_0_14"/>
<dbReference type="GO" id="GO:0005886">
    <property type="term" value="C:plasma membrane"/>
    <property type="evidence" value="ECO:0007669"/>
    <property type="project" value="UniProtKB-SubCell"/>
</dbReference>
<dbReference type="EMBL" id="LK028559">
    <property type="protein sequence ID" value="CDR31209.1"/>
    <property type="molecule type" value="Genomic_DNA"/>
</dbReference>
<comment type="subcellular location">
    <subcellularLocation>
        <location evidence="1">Cell membrane</location>
        <topology evidence="1">Peripheral membrane protein</topology>
        <orientation evidence="1">Cytoplasmic side</orientation>
    </subcellularLocation>
</comment>
<dbReference type="OrthoDB" id="9801753at2"/>
<dbReference type="AlphaFoldDB" id="A0A061ACU4"/>
<accession>A0A061ACU4</accession>
<sequence>MKKLAIKAIKWYQKTLSPIKSHKCRHSPTCSHYAVEAYETHNFLYATLLTSKRILTCNPLFKPKYDPVPKKKGKKHDQST</sequence>
<evidence type="ECO:0000313" key="3">
    <source>
        <dbReference type="Proteomes" id="UP000032434"/>
    </source>
</evidence>
<dbReference type="KEGG" id="aoc:Aocu_11360"/>
<gene>
    <name evidence="2" type="primary">yidD</name>
    <name evidence="2" type="ORF">Aocu_11360</name>
</gene>
<protein>
    <recommendedName>
        <fullName evidence="1">Putative membrane protein insertion efficiency factor</fullName>
    </recommendedName>
</protein>
<comment type="function">
    <text evidence="1">Could be involved in insertion of integral membrane proteins into the membrane.</text>
</comment>